<dbReference type="InterPro" id="IPR036554">
    <property type="entry name" value="GHMP_kinase_C_sf"/>
</dbReference>
<dbReference type="PRINTS" id="PR00959">
    <property type="entry name" value="MEVGALKINASE"/>
</dbReference>
<dbReference type="AlphaFoldDB" id="A0AA85IN50"/>
<reference evidence="6" key="1">
    <citation type="submission" date="2022-06" db="EMBL/GenBank/DDBJ databases">
        <authorList>
            <person name="Berger JAMES D."/>
            <person name="Berger JAMES D."/>
        </authorList>
    </citation>
    <scope>NUCLEOTIDE SEQUENCE [LARGE SCALE GENOMIC DNA]</scope>
</reference>
<dbReference type="InterPro" id="IPR020568">
    <property type="entry name" value="Ribosomal_Su5_D2-typ_SF"/>
</dbReference>
<evidence type="ECO:0000256" key="2">
    <source>
        <dbReference type="ARBA" id="ARBA00022679"/>
    </source>
</evidence>
<dbReference type="Proteomes" id="UP000050795">
    <property type="component" value="Unassembled WGS sequence"/>
</dbReference>
<sequence length="263" mass="29102">MKKFTVSAPGKAILFGEHAVVYGYPAIATTIGLHCCFTVTIEDEICDENIVVDFKDLSEKSIYIPIKDIPSNLSTLSVSEHAWMLASEILGCSYNSSENTPLATSTCVLLYLFIRALQLKTHECDYSIPTIFNGRHSIRIIVRSDIPRGSGTIVEDISSILEKSLTRELKQSFSDHVTRNQFLLNELGISNSVVNQIIAEMKQIGIPAKITGAGFGGFVLGFILDANHDEKLSSLIRNWNERSLWAKIVSVKAIGMEYNAHSF</sequence>
<keyword evidence="4" id="KW-0460">Magnesium</keyword>
<dbReference type="InterPro" id="IPR013750">
    <property type="entry name" value="GHMP_kinase_C_dom"/>
</dbReference>
<keyword evidence="1" id="KW-0963">Cytoplasm</keyword>
<evidence type="ECO:0000313" key="6">
    <source>
        <dbReference type="Proteomes" id="UP000050795"/>
    </source>
</evidence>
<evidence type="ECO:0000259" key="5">
    <source>
        <dbReference type="Pfam" id="PF08544"/>
    </source>
</evidence>
<dbReference type="Pfam" id="PF08544">
    <property type="entry name" value="GHMP_kinases_C"/>
    <property type="match status" value="1"/>
</dbReference>
<dbReference type="SUPFAM" id="SSF55060">
    <property type="entry name" value="GHMP Kinase, C-terminal domain"/>
    <property type="match status" value="1"/>
</dbReference>
<dbReference type="GO" id="GO:0005524">
    <property type="term" value="F:ATP binding"/>
    <property type="evidence" value="ECO:0007669"/>
    <property type="project" value="InterPro"/>
</dbReference>
<dbReference type="PANTHER" id="PTHR43290">
    <property type="entry name" value="MEVALONATE KINASE"/>
    <property type="match status" value="1"/>
</dbReference>
<name>A0AA85IN50_TRIRE</name>
<dbReference type="Gene3D" id="3.30.230.120">
    <property type="match status" value="1"/>
</dbReference>
<protein>
    <recommendedName>
        <fullName evidence="5">GHMP kinase C-terminal domain-containing protein</fullName>
    </recommendedName>
</protein>
<proteinExistence type="predicted"/>
<dbReference type="Gene3D" id="3.30.230.10">
    <property type="match status" value="1"/>
</dbReference>
<dbReference type="WBParaSite" id="TREG1_100090.1">
    <property type="protein sequence ID" value="TREG1_100090.1"/>
    <property type="gene ID" value="TREG1_100090"/>
</dbReference>
<dbReference type="GO" id="GO:0005829">
    <property type="term" value="C:cytosol"/>
    <property type="evidence" value="ECO:0007669"/>
    <property type="project" value="TreeGrafter"/>
</dbReference>
<keyword evidence="6" id="KW-1185">Reference proteome</keyword>
<feature type="domain" description="GHMP kinase C-terminal" evidence="5">
    <location>
        <begin position="170"/>
        <end position="234"/>
    </location>
</feature>
<evidence type="ECO:0000256" key="4">
    <source>
        <dbReference type="ARBA" id="ARBA00022842"/>
    </source>
</evidence>
<organism evidence="6 7">
    <name type="scientific">Trichobilharzia regenti</name>
    <name type="common">Nasal bird schistosome</name>
    <dbReference type="NCBI Taxonomy" id="157069"/>
    <lineage>
        <taxon>Eukaryota</taxon>
        <taxon>Metazoa</taxon>
        <taxon>Spiralia</taxon>
        <taxon>Lophotrochozoa</taxon>
        <taxon>Platyhelminthes</taxon>
        <taxon>Trematoda</taxon>
        <taxon>Digenea</taxon>
        <taxon>Strigeidida</taxon>
        <taxon>Schistosomatoidea</taxon>
        <taxon>Schistosomatidae</taxon>
        <taxon>Trichobilharzia</taxon>
    </lineage>
</organism>
<dbReference type="GO" id="GO:0004496">
    <property type="term" value="F:mevalonate kinase activity"/>
    <property type="evidence" value="ECO:0007669"/>
    <property type="project" value="InterPro"/>
</dbReference>
<keyword evidence="2" id="KW-0808">Transferase</keyword>
<evidence type="ECO:0000313" key="7">
    <source>
        <dbReference type="WBParaSite" id="TREG1_100090.1"/>
    </source>
</evidence>
<dbReference type="GO" id="GO:0019287">
    <property type="term" value="P:isopentenyl diphosphate biosynthetic process, mevalonate pathway"/>
    <property type="evidence" value="ECO:0007669"/>
    <property type="project" value="TreeGrafter"/>
</dbReference>
<dbReference type="PANTHER" id="PTHR43290:SF2">
    <property type="entry name" value="MEVALONATE KINASE"/>
    <property type="match status" value="1"/>
</dbReference>
<reference evidence="7" key="2">
    <citation type="submission" date="2023-11" db="UniProtKB">
        <authorList>
            <consortium name="WormBaseParasite"/>
        </authorList>
    </citation>
    <scope>IDENTIFICATION</scope>
</reference>
<evidence type="ECO:0000256" key="1">
    <source>
        <dbReference type="ARBA" id="ARBA00022490"/>
    </source>
</evidence>
<dbReference type="InterPro" id="IPR006205">
    <property type="entry name" value="Mev_gal_kin"/>
</dbReference>
<dbReference type="InterPro" id="IPR014721">
    <property type="entry name" value="Ribsml_uS5_D2-typ_fold_subgr"/>
</dbReference>
<accession>A0AA85IN50</accession>
<keyword evidence="3" id="KW-0418">Kinase</keyword>
<evidence type="ECO:0000256" key="3">
    <source>
        <dbReference type="ARBA" id="ARBA00022777"/>
    </source>
</evidence>
<dbReference type="SUPFAM" id="SSF54211">
    <property type="entry name" value="Ribosomal protein S5 domain 2-like"/>
    <property type="match status" value="1"/>
</dbReference>